<comment type="catalytic activity">
    <reaction evidence="19">
        <text>L-threonyl-[protein] + ATP = O-phospho-L-threonyl-[protein] + ADP + H(+)</text>
        <dbReference type="Rhea" id="RHEA:46608"/>
        <dbReference type="Rhea" id="RHEA-COMP:11060"/>
        <dbReference type="Rhea" id="RHEA-COMP:11605"/>
        <dbReference type="ChEBI" id="CHEBI:15378"/>
        <dbReference type="ChEBI" id="CHEBI:30013"/>
        <dbReference type="ChEBI" id="CHEBI:30616"/>
        <dbReference type="ChEBI" id="CHEBI:61977"/>
        <dbReference type="ChEBI" id="CHEBI:456216"/>
        <dbReference type="EC" id="2.7.12.2"/>
    </reaction>
</comment>
<evidence type="ECO:0000256" key="4">
    <source>
        <dbReference type="ARBA" id="ARBA00022478"/>
    </source>
</evidence>
<dbReference type="Gene3D" id="4.10.860.120">
    <property type="entry name" value="RNA polymerase II, clamp domain"/>
    <property type="match status" value="2"/>
</dbReference>
<dbReference type="FunFam" id="1.10.150.390:FF:000004">
    <property type="entry name" value="DNA-directed RNA polymerase subunit"/>
    <property type="match status" value="1"/>
</dbReference>
<dbReference type="SUPFAM" id="SSF56112">
    <property type="entry name" value="Protein kinase-like (PK-like)"/>
    <property type="match status" value="1"/>
</dbReference>
<dbReference type="GO" id="GO:0000428">
    <property type="term" value="C:DNA-directed RNA polymerase complex"/>
    <property type="evidence" value="ECO:0007669"/>
    <property type="project" value="UniProtKB-KW"/>
</dbReference>
<dbReference type="Gene3D" id="3.30.1490.180">
    <property type="entry name" value="RNA polymerase ii"/>
    <property type="match status" value="1"/>
</dbReference>
<dbReference type="GO" id="GO:0003899">
    <property type="term" value="F:DNA-directed RNA polymerase activity"/>
    <property type="evidence" value="ECO:0007669"/>
    <property type="project" value="UniProtKB-EC"/>
</dbReference>
<evidence type="ECO:0000256" key="18">
    <source>
        <dbReference type="ARBA" id="ARBA00049014"/>
    </source>
</evidence>
<dbReference type="InterPro" id="IPR035698">
    <property type="entry name" value="RNAP_III_Rpc1_C"/>
</dbReference>
<sequence length="2602" mass="290165">MRSAPTTPRGGGGCSSSAASTPAASSSSATTPGTATTSSSAATAGSSRHKYYSHHLHQTGGGLLSPIHQRFIDIEARLRSWRITFKQLSSGGLNNSKKASRRSASHDPEEKGETPPRRRASNKLLLLRSCEELDEESSRTCPVPRKRLHMNLQGLSRPRPRLELDAVSSNDSLSPEEVLNRFQLIQAKSGQLNIGGQVFKVELKDLQRMGQDAQLGTGASGSVCKYKFRSRPIAVKQMKRTDSVDESKRIFMDLEVISKCKDCRYIVNYYGYIITFDYLYICMELMCTCLDKLLIRRRADPSRSPDEVGLPEEIIGHIALSVLRALDYLKETHELMCTCLDKLLIRRRADPSRSPDEVGLPEEIIGHIALSVLRALDYLKETHKIMHRDVKPSNILLDWFGNIKLCDFGISGKLIESKASTRTGCTGYLAPERINIDSGASCPYDVRADVWSLGITLVQLATGRFPYECVTNALELMITIHNHEPPRLEPNQDGLQFSVEFCQFVSDCLQKDMNRRPKFKELLEKPFLQRAVMFEQNGDVDVALWCASQQGDSEDAITARAQYEAQSMTPGVILVPDRKPEDDGPGYPLVLLPTSKAVGAILKIAHAEPIGAETVTDFVNAQQRGSGAEGERQREVGQLMGSAKYNLLDPLKVLDIFRKIDAKDIPFLMIGSDECKHPVNFLTQRIPVPPVCIRPSVVSVLKSGSNEDDLTMKLTEIMLINDILKKQRKRDGAPMKTVARDRKPEQFREADTTRKVVGVKFTAGSSELIRQAAHLQIFSNRLYEDVQGKWQPAPFGPLDTRLGTFQQAIMCSTCGLKLDNCVGHFGFIDLEYPVFHVGFFRLVIQTLQCICKACSRTLLQGEQKEALLRQALTPNLDYLRKKALHKRMLALSKKCTLCAHCGLLNGVVKKAVGAILKIAHAEPIGAETVTDFVNAQQRGSGAEGERQREVGQLMGSAKYNLLDPLKVLDIFRKIDAKDIAFLMIGSDECKHPVNFLTQRIPVPPVCIRPSVVSVLKSGSNEDDLTMKLTEIMLINDILKKHKRDGAPMKTVAETWDHLQKWFCVVQISILPNVVFESGFAKVGVKFTAGSSELIRQAAHLQIFSNRLYEDVQGKWQPAPFGPLDTRLGTFQQAIMCSTCGLKLDNCVGHFGFIDLEYPVFHVGFFRLVIQTLQCICKACSRTLLQGEQKEALLRQALTPNLDYLRKKALHKRMLALSKKCTLCAHCGLLNGVVKKAVGAILKIAHAEPIGAETVTDFVNAQQRGSGAEGERQREVGQLMGSAKYNLLDPLKVLDIFRKIDAKDIAFLMIGSDECKHPVNFLTQRIPVPPVCIRPSVVSVLKSGSNEDDLTMKLTEIMLINDILKKHKRDGAPMKTVAETWDHLQIQCALYINSELSGLPPEMQPKKFLRSFAQRLKGKEGRFRGNLSGKRVDFSGRTVISPDPNLKIDQVGVPRHIATTLTFPEVVCRANIELMRQLVRNGDSVHPGANLYIDKTGFKRFLRFGNREKIARDLQIGDIVERHLNDDDVVLFNRQPSLHKISIMAHRVKVMPHRTFRFNECACTPYNADFDGDEMNLHLPQTYEAKAEASLLMGLKSNLVSPRAGQPLIAAIQDFITSGLPPHPQGHIFATLPKCSESLPPLLRPTNGTMGQRRVHLPPPAMLRPKELWTGKQLIELLIAPFQGTEVRLNLATKNRMHNPDEGEFTQNDTFVIIRNNQLLCGALDKALLGSESKCSIFYRLLRDWGEQHAIDAMWRLARISSIYLSNRGFSIGIGDVKPNANLLKEKSVLLSEGYKICDQLNKSMRLERQKDKPDLGVVEQLESKILKELSSIRDQAGKACKQYLSRKNAPLTMAQCGSKGSFINIAQMIALVGQQSISGKRPSDGFEMRSLPHFERNDRAPDAKGFVENSFFSGLTPTEFFFHTMGGREGLVDTAVKTAETGYMQRRLVKCLEDLAVNYDNTVRTSTNEVVQFTFGDDGLDPAYMEGKDGRPLDLPHVLAQVRNNSNSSMAGVSSRKSDTGSADVYEFGSLAELEDAIRAEIVHRMEVVVAGEGISTEWVEATARKKQQQQNCVEETRTVQQQYHQHPRITAQFGDELMKFFSDQFTRNLRILHTSPSQCQRHTGLMSPTTRSGGQSSRCKDCEPIAARRRALLHSGGFSIGQLRQFLDICAARVRRGTVEPGTAVGAIAATSIGEPSTQMTLKTFHFAGVASMNITQGVPRIKEIINAVRSISTPIITVALADEKDEKLARRVKARIERTTLGDICDYVEQVFLPDDLFVLVKLNTRRIRALQLEVTMDSIIGSICTAKLPVPRIMFDQVRSVGKSMLLVRPVDSPKCSITMYMHYLKYYLPSVVVKGLAGINRCVINADEKRGDSFQLFVEGTNFKEVLALTEINGVRTKFNNPLVIAEVLGIESARGAIISEILTTMGEHGIELDRRHVQLLADLMTYRGQVLGITRDGLVKMKESVLLLASFERTIDHLYEAAFFGQQDRISGVSECIIMGTPMGIGTGMFKLLQNQKPIRVKPIDRILVKEEPSVTRKQVKSVQHTSQREIKREITGDDELQQHQQQQQHVEEVSAPPPIPLQRQPIFELDELDIVI</sequence>
<dbReference type="GO" id="GO:0003677">
    <property type="term" value="F:DNA binding"/>
    <property type="evidence" value="ECO:0007669"/>
    <property type="project" value="InterPro"/>
</dbReference>
<evidence type="ECO:0000256" key="8">
    <source>
        <dbReference type="ARBA" id="ARBA00022723"/>
    </source>
</evidence>
<feature type="region of interest" description="Disordered" evidence="23">
    <location>
        <begin position="90"/>
        <end position="121"/>
    </location>
</feature>
<keyword evidence="25" id="KW-1185">Reference proteome</keyword>
<dbReference type="GO" id="GO:0106310">
    <property type="term" value="F:protein serine kinase activity"/>
    <property type="evidence" value="ECO:0007669"/>
    <property type="project" value="RHEA"/>
</dbReference>
<evidence type="ECO:0000256" key="22">
    <source>
        <dbReference type="RuleBase" id="RU004279"/>
    </source>
</evidence>
<evidence type="ECO:0000256" key="15">
    <source>
        <dbReference type="ARBA" id="ARBA00023242"/>
    </source>
</evidence>
<keyword evidence="15" id="KW-0539">Nucleus</keyword>
<comment type="catalytic activity">
    <reaction evidence="17 22">
        <text>RNA(n) + a ribonucleoside 5'-triphosphate = RNA(n+1) + diphosphate</text>
        <dbReference type="Rhea" id="RHEA:21248"/>
        <dbReference type="Rhea" id="RHEA-COMP:14527"/>
        <dbReference type="Rhea" id="RHEA-COMP:17342"/>
        <dbReference type="ChEBI" id="CHEBI:33019"/>
        <dbReference type="ChEBI" id="CHEBI:61557"/>
        <dbReference type="ChEBI" id="CHEBI:140395"/>
        <dbReference type="EC" id="2.7.7.6"/>
    </reaction>
</comment>
<evidence type="ECO:0000256" key="10">
    <source>
        <dbReference type="ARBA" id="ARBA00022777"/>
    </source>
</evidence>
<dbReference type="Pfam" id="PF00069">
    <property type="entry name" value="Pkinase"/>
    <property type="match status" value="2"/>
</dbReference>
<dbReference type="Gene3D" id="2.40.40.20">
    <property type="match status" value="1"/>
</dbReference>
<keyword evidence="6 22" id="KW-0808">Transferase</keyword>
<dbReference type="InterPro" id="IPR017441">
    <property type="entry name" value="Protein_kinase_ATP_BS"/>
</dbReference>
<feature type="region of interest" description="Disordered" evidence="23">
    <location>
        <begin position="1"/>
        <end position="42"/>
    </location>
</feature>
<evidence type="ECO:0000256" key="3">
    <source>
        <dbReference type="ARBA" id="ARBA00011206"/>
    </source>
</evidence>
<evidence type="ECO:0000256" key="11">
    <source>
        <dbReference type="ARBA" id="ARBA00022833"/>
    </source>
</evidence>
<accession>A0A183CDM6</accession>
<dbReference type="Pfam" id="PF04997">
    <property type="entry name" value="RNA_pol_Rpb1_1"/>
    <property type="match status" value="3"/>
</dbReference>
<dbReference type="FunFam" id="3.30.200.20:FF:000040">
    <property type="entry name" value="Dual specificity mitogen-activated protein kinase kinase"/>
    <property type="match status" value="1"/>
</dbReference>
<dbReference type="EC" id="2.7.7.6" evidence="22"/>
<dbReference type="InterPro" id="IPR042102">
    <property type="entry name" value="RNA_pol_Rpb1_3_sf"/>
</dbReference>
<dbReference type="CDD" id="cd02583">
    <property type="entry name" value="RNAP_III_RPC1_N"/>
    <property type="match status" value="1"/>
</dbReference>
<proteinExistence type="inferred from homology"/>
<feature type="region of interest" description="Disordered" evidence="23">
    <location>
        <begin position="2564"/>
        <end position="2588"/>
    </location>
</feature>
<dbReference type="Proteomes" id="UP000050741">
    <property type="component" value="Unassembled WGS sequence"/>
</dbReference>
<dbReference type="SMART" id="SM00663">
    <property type="entry name" value="RPOLA_N"/>
    <property type="match status" value="1"/>
</dbReference>
<reference evidence="26" key="3">
    <citation type="submission" date="2016-06" db="UniProtKB">
        <authorList>
            <consortium name="WormBaseParasite"/>
        </authorList>
    </citation>
    <scope>IDENTIFICATION</scope>
</reference>
<feature type="binding site" evidence="21">
    <location>
        <position position="236"/>
    </location>
    <ligand>
        <name>ATP</name>
        <dbReference type="ChEBI" id="CHEBI:30616"/>
    </ligand>
</feature>
<dbReference type="Gene3D" id="3.30.200.20">
    <property type="entry name" value="Phosphorylase Kinase, domain 1"/>
    <property type="match status" value="1"/>
</dbReference>
<dbReference type="InterPro" id="IPR007080">
    <property type="entry name" value="RNA_pol_Rpb1_1"/>
</dbReference>
<dbReference type="GO" id="GO:0004674">
    <property type="term" value="F:protein serine/threonine kinase activity"/>
    <property type="evidence" value="ECO:0007669"/>
    <property type="project" value="UniProtKB-KW"/>
</dbReference>
<evidence type="ECO:0000256" key="19">
    <source>
        <dbReference type="ARBA" id="ARBA00049299"/>
    </source>
</evidence>
<feature type="domain" description="Protein kinase" evidence="24">
    <location>
        <begin position="209"/>
        <end position="528"/>
    </location>
</feature>
<evidence type="ECO:0000256" key="6">
    <source>
        <dbReference type="ARBA" id="ARBA00022679"/>
    </source>
</evidence>
<dbReference type="GO" id="GO:0006351">
    <property type="term" value="P:DNA-templated transcription"/>
    <property type="evidence" value="ECO:0007669"/>
    <property type="project" value="InterPro"/>
</dbReference>
<dbReference type="InterPro" id="IPR000719">
    <property type="entry name" value="Prot_kinase_dom"/>
</dbReference>
<evidence type="ECO:0000256" key="7">
    <source>
        <dbReference type="ARBA" id="ARBA00022695"/>
    </source>
</evidence>
<dbReference type="FunFam" id="2.40.40.20:FF:000019">
    <property type="entry name" value="DNA-directed RNA polymerase II subunit RPB1"/>
    <property type="match status" value="1"/>
</dbReference>
<reference evidence="25" key="1">
    <citation type="submission" date="2013-12" db="EMBL/GenBank/DDBJ databases">
        <authorList>
            <person name="Aslett M."/>
        </authorList>
    </citation>
    <scope>NUCLEOTIDE SEQUENCE [LARGE SCALE GENOMIC DNA]</scope>
    <source>
        <strain evidence="25">Lindley</strain>
    </source>
</reference>
<evidence type="ECO:0000256" key="17">
    <source>
        <dbReference type="ARBA" id="ARBA00048552"/>
    </source>
</evidence>
<feature type="compositionally biased region" description="Basic and acidic residues" evidence="23">
    <location>
        <begin position="104"/>
        <end position="116"/>
    </location>
</feature>
<dbReference type="SMART" id="SM00220">
    <property type="entry name" value="S_TKc"/>
    <property type="match status" value="1"/>
</dbReference>
<feature type="compositionally biased region" description="Low complexity" evidence="23">
    <location>
        <begin position="15"/>
        <end position="42"/>
    </location>
</feature>
<dbReference type="Pfam" id="PF05000">
    <property type="entry name" value="RNA_pol_Rpb1_4"/>
    <property type="match status" value="1"/>
</dbReference>
<comment type="similarity">
    <text evidence="16">Belongs to the protein kinase superfamily. STE Ser/Thr protein kinase family. MAP kinase kinase subfamily.</text>
</comment>
<evidence type="ECO:0000256" key="5">
    <source>
        <dbReference type="ARBA" id="ARBA00022527"/>
    </source>
</evidence>
<dbReference type="PROSITE" id="PS00107">
    <property type="entry name" value="PROTEIN_KINASE_ATP"/>
    <property type="match status" value="1"/>
</dbReference>
<evidence type="ECO:0000256" key="1">
    <source>
        <dbReference type="ARBA" id="ARBA00004123"/>
    </source>
</evidence>
<comment type="subcellular location">
    <subcellularLocation>
        <location evidence="1">Nucleus</location>
    </subcellularLocation>
</comment>
<keyword evidence="7 22" id="KW-0548">Nucleotidyltransferase</keyword>
<comment type="subunit">
    <text evidence="3">Component of the RNA polymerase III (Pol III) complex consisting of 17 subunits.</text>
</comment>
<dbReference type="Gene3D" id="1.10.510.10">
    <property type="entry name" value="Transferase(Phosphotransferase) domain 1"/>
    <property type="match status" value="1"/>
</dbReference>
<keyword evidence="9 21" id="KW-0547">Nucleotide-binding</keyword>
<dbReference type="Gene3D" id="1.10.274.100">
    <property type="entry name" value="RNA polymerase Rpb1, domain 3"/>
    <property type="match status" value="1"/>
</dbReference>
<dbReference type="InterPro" id="IPR006592">
    <property type="entry name" value="RNA_pol_N"/>
</dbReference>
<dbReference type="InterPro" id="IPR035697">
    <property type="entry name" value="RNAP_III_RPC1_N"/>
</dbReference>
<dbReference type="InterPro" id="IPR011009">
    <property type="entry name" value="Kinase-like_dom_sf"/>
</dbReference>
<dbReference type="Gene3D" id="6.20.50.80">
    <property type="match status" value="1"/>
</dbReference>
<evidence type="ECO:0000256" key="20">
    <source>
        <dbReference type="ARBA" id="ARBA00051693"/>
    </source>
</evidence>
<evidence type="ECO:0000256" key="2">
    <source>
        <dbReference type="ARBA" id="ARBA00006460"/>
    </source>
</evidence>
<evidence type="ECO:0000256" key="23">
    <source>
        <dbReference type="SAM" id="MobiDB-lite"/>
    </source>
</evidence>
<dbReference type="WBParaSite" id="GPLIN_001098000">
    <property type="protein sequence ID" value="GPLIN_001098000"/>
    <property type="gene ID" value="GPLIN_001098000"/>
</dbReference>
<dbReference type="InterPro" id="IPR007083">
    <property type="entry name" value="RNA_pol_Rpb1_4"/>
</dbReference>
<dbReference type="Gene3D" id="1.10.150.390">
    <property type="match status" value="1"/>
</dbReference>
<reference evidence="25" key="2">
    <citation type="submission" date="2014-05" db="EMBL/GenBank/DDBJ databases">
        <title>The genome and life-stage specific transcriptomes of Globodera pallida elucidate key aspects of plant parasitism by a cyst nematode.</title>
        <authorList>
            <person name="Cotton J.A."/>
            <person name="Lilley C.J."/>
            <person name="Jones L.M."/>
            <person name="Kikuchi T."/>
            <person name="Reid A.J."/>
            <person name="Thorpe P."/>
            <person name="Tsai I.J."/>
            <person name="Beasley H."/>
            <person name="Blok V."/>
            <person name="Cock P.J.A."/>
            <person name="Van den Akker S.E."/>
            <person name="Holroyd N."/>
            <person name="Hunt M."/>
            <person name="Mantelin S."/>
            <person name="Naghra H."/>
            <person name="Pain A."/>
            <person name="Palomares-Rius J.E."/>
            <person name="Zarowiecki M."/>
            <person name="Berriman M."/>
            <person name="Jones J.T."/>
            <person name="Urwin P.E."/>
        </authorList>
    </citation>
    <scope>NUCLEOTIDE SEQUENCE [LARGE SCALE GENOMIC DNA]</scope>
    <source>
        <strain evidence="25">Lindley</strain>
    </source>
</reference>
<dbReference type="Gene3D" id="1.10.132.30">
    <property type="match status" value="1"/>
</dbReference>
<dbReference type="GO" id="GO:0046872">
    <property type="term" value="F:metal ion binding"/>
    <property type="evidence" value="ECO:0007669"/>
    <property type="project" value="UniProtKB-KW"/>
</dbReference>
<keyword evidence="13" id="KW-0460">Magnesium</keyword>
<comment type="function">
    <text evidence="22">DNA-dependent RNA polymerase catalyzes the transcription of DNA into RNA using the four ribonucleoside triphosphates as substrates.</text>
</comment>
<dbReference type="Pfam" id="PF00623">
    <property type="entry name" value="RNA_pol_Rpb1_2"/>
    <property type="match status" value="1"/>
</dbReference>
<comment type="catalytic activity">
    <reaction evidence="20">
        <text>L-tyrosyl-[protein] + ATP = O-phospho-L-tyrosyl-[protein] + ADP + H(+)</text>
        <dbReference type="Rhea" id="RHEA:10596"/>
        <dbReference type="Rhea" id="RHEA-COMP:10136"/>
        <dbReference type="Rhea" id="RHEA-COMP:20101"/>
        <dbReference type="ChEBI" id="CHEBI:15378"/>
        <dbReference type="ChEBI" id="CHEBI:30616"/>
        <dbReference type="ChEBI" id="CHEBI:46858"/>
        <dbReference type="ChEBI" id="CHEBI:61978"/>
        <dbReference type="ChEBI" id="CHEBI:456216"/>
        <dbReference type="EC" id="2.7.12.2"/>
    </reaction>
</comment>
<dbReference type="PROSITE" id="PS00108">
    <property type="entry name" value="PROTEIN_KINASE_ST"/>
    <property type="match status" value="1"/>
</dbReference>
<dbReference type="InterPro" id="IPR007081">
    <property type="entry name" value="RNA_pol_Rpb1_5"/>
</dbReference>
<dbReference type="PANTHER" id="PTHR48446:SF1">
    <property type="entry name" value="DNA-DIRECTED RNA POLYMERASE SUBUNIT BETA' N-TERMINAL SECTION"/>
    <property type="match status" value="1"/>
</dbReference>
<dbReference type="PANTHER" id="PTHR48446">
    <property type="entry name" value="DNA-DIRECTED RNA POLYMERASE SUBUNIT BETA' N-TERMINAL SECTION"/>
    <property type="match status" value="1"/>
</dbReference>
<evidence type="ECO:0000313" key="25">
    <source>
        <dbReference type="Proteomes" id="UP000050741"/>
    </source>
</evidence>
<keyword evidence="8" id="KW-0479">Metal-binding</keyword>
<dbReference type="InterPro" id="IPR007066">
    <property type="entry name" value="RNA_pol_Rpb1_3"/>
</dbReference>
<evidence type="ECO:0000256" key="9">
    <source>
        <dbReference type="ARBA" id="ARBA00022741"/>
    </source>
</evidence>
<dbReference type="SUPFAM" id="SSF64484">
    <property type="entry name" value="beta and beta-prime subunits of DNA dependent RNA-polymerase"/>
    <property type="match status" value="3"/>
</dbReference>
<dbReference type="InterPro" id="IPR038120">
    <property type="entry name" value="Rpb1_funnel_sf"/>
</dbReference>
<evidence type="ECO:0000313" key="26">
    <source>
        <dbReference type="WBParaSite" id="GPLIN_001098000"/>
    </source>
</evidence>
<dbReference type="GO" id="GO:0004713">
    <property type="term" value="F:protein tyrosine kinase activity"/>
    <property type="evidence" value="ECO:0007669"/>
    <property type="project" value="RHEA"/>
</dbReference>
<keyword evidence="5" id="KW-0723">Serine/threonine-protein kinase</keyword>
<dbReference type="Pfam" id="PF04983">
    <property type="entry name" value="RNA_pol_Rpb1_3"/>
    <property type="match status" value="1"/>
</dbReference>
<dbReference type="Gene3D" id="6.10.250.2940">
    <property type="match status" value="1"/>
</dbReference>
<dbReference type="PROSITE" id="PS50011">
    <property type="entry name" value="PROTEIN_KINASE_DOM"/>
    <property type="match status" value="1"/>
</dbReference>
<evidence type="ECO:0000256" key="16">
    <source>
        <dbReference type="ARBA" id="ARBA00038035"/>
    </source>
</evidence>
<dbReference type="GO" id="GO:0005524">
    <property type="term" value="F:ATP binding"/>
    <property type="evidence" value="ECO:0007669"/>
    <property type="project" value="UniProtKB-UniRule"/>
</dbReference>
<evidence type="ECO:0000256" key="14">
    <source>
        <dbReference type="ARBA" id="ARBA00023163"/>
    </source>
</evidence>
<keyword evidence="4 22" id="KW-0240">DNA-directed RNA polymerase</keyword>
<dbReference type="FunFam" id="1.10.510.10:FF:000432">
    <property type="entry name" value="mitogen-activated protein kinase kinase 3"/>
    <property type="match status" value="1"/>
</dbReference>
<dbReference type="InterPro" id="IPR015700">
    <property type="entry name" value="RPC1"/>
</dbReference>
<keyword evidence="14 22" id="KW-0804">Transcription</keyword>
<dbReference type="GO" id="GO:0004708">
    <property type="term" value="F:MAP kinase kinase activity"/>
    <property type="evidence" value="ECO:0007669"/>
    <property type="project" value="UniProtKB-EC"/>
</dbReference>
<comment type="similarity">
    <text evidence="2 22">Belongs to the RNA polymerase beta' chain family.</text>
</comment>
<dbReference type="InterPro" id="IPR044893">
    <property type="entry name" value="RNA_pol_Rpb1_clamp_domain"/>
</dbReference>
<protein>
    <recommendedName>
        <fullName evidence="22">DNA-directed RNA polymerase subunit</fullName>
        <ecNumber evidence="22">2.7.7.6</ecNumber>
    </recommendedName>
</protein>
<dbReference type="FunFam" id="3.30.1490.180:FF:000002">
    <property type="entry name" value="DNA-directed RNA polymerase subunit"/>
    <property type="match status" value="1"/>
</dbReference>
<evidence type="ECO:0000256" key="13">
    <source>
        <dbReference type="ARBA" id="ARBA00022842"/>
    </source>
</evidence>
<organism evidence="25 26">
    <name type="scientific">Globodera pallida</name>
    <name type="common">Potato cyst nematode worm</name>
    <name type="synonym">Heterodera pallida</name>
    <dbReference type="NCBI Taxonomy" id="36090"/>
    <lineage>
        <taxon>Eukaryota</taxon>
        <taxon>Metazoa</taxon>
        <taxon>Ecdysozoa</taxon>
        <taxon>Nematoda</taxon>
        <taxon>Chromadorea</taxon>
        <taxon>Rhabditida</taxon>
        <taxon>Tylenchina</taxon>
        <taxon>Tylenchomorpha</taxon>
        <taxon>Tylenchoidea</taxon>
        <taxon>Heteroderidae</taxon>
        <taxon>Heteroderinae</taxon>
        <taxon>Globodera</taxon>
    </lineage>
</organism>
<keyword evidence="12 21" id="KW-0067">ATP-binding</keyword>
<evidence type="ECO:0000256" key="21">
    <source>
        <dbReference type="PROSITE-ProRule" id="PRU10141"/>
    </source>
</evidence>
<dbReference type="InterPro" id="IPR008271">
    <property type="entry name" value="Ser/Thr_kinase_AS"/>
</dbReference>
<comment type="catalytic activity">
    <reaction evidence="18">
        <text>L-seryl-[protein] + ATP = O-phospho-L-seryl-[protein] + ADP + H(+)</text>
        <dbReference type="Rhea" id="RHEA:17989"/>
        <dbReference type="Rhea" id="RHEA-COMP:9863"/>
        <dbReference type="Rhea" id="RHEA-COMP:11604"/>
        <dbReference type="ChEBI" id="CHEBI:15378"/>
        <dbReference type="ChEBI" id="CHEBI:29999"/>
        <dbReference type="ChEBI" id="CHEBI:30616"/>
        <dbReference type="ChEBI" id="CHEBI:83421"/>
        <dbReference type="ChEBI" id="CHEBI:456216"/>
        <dbReference type="EC" id="2.7.12.2"/>
    </reaction>
</comment>
<keyword evidence="11" id="KW-0862">Zinc</keyword>
<name>A0A183CDM6_GLOPA</name>
<evidence type="ECO:0000259" key="24">
    <source>
        <dbReference type="PROSITE" id="PS50011"/>
    </source>
</evidence>
<keyword evidence="10" id="KW-0418">Kinase</keyword>
<dbReference type="GO" id="GO:0031981">
    <property type="term" value="C:nuclear lumen"/>
    <property type="evidence" value="ECO:0007669"/>
    <property type="project" value="UniProtKB-ARBA"/>
</dbReference>
<evidence type="ECO:0000256" key="12">
    <source>
        <dbReference type="ARBA" id="ARBA00022840"/>
    </source>
</evidence>
<dbReference type="CDD" id="cd02736">
    <property type="entry name" value="RNAP_III_Rpc1_C"/>
    <property type="match status" value="1"/>
</dbReference>
<dbReference type="InterPro" id="IPR000722">
    <property type="entry name" value="RNA_pol_asu"/>
</dbReference>
<dbReference type="Pfam" id="PF04998">
    <property type="entry name" value="RNA_pol_Rpb1_5"/>
    <property type="match status" value="1"/>
</dbReference>